<sequence length="230" mass="26231">IFEENFLTESQLVNGKCPECGRDVEWVEEENYFFRLSKYQNKILKHLEKNPDFVTPKTRRNEVVSLLKQGLNDVSISRTAFKWGVPLPFDEEHVSYVWVDALINYVSALGALTGGEKFKKFWPANYHLIGKDIIRFHAVIWPALLMSAGIELPKTIAAHGFLLRGEEKLSKSKGVVLDPYKIGGKYGVDPVRYFLLREIVFGNDGTYTDEVVVNRFNSDLSNDLGNLVSR</sequence>
<dbReference type="EMBL" id="BARW01034529">
    <property type="protein sequence ID" value="GAJ07391.1"/>
    <property type="molecule type" value="Genomic_DNA"/>
</dbReference>
<dbReference type="PANTHER" id="PTHR43326:SF1">
    <property type="entry name" value="METHIONINE--TRNA LIGASE, MITOCHONDRIAL"/>
    <property type="match status" value="1"/>
</dbReference>
<name>X1V5D9_9ZZZZ</name>
<dbReference type="GO" id="GO:0004825">
    <property type="term" value="F:methionine-tRNA ligase activity"/>
    <property type="evidence" value="ECO:0007669"/>
    <property type="project" value="InterPro"/>
</dbReference>
<accession>X1V5D9</accession>
<gene>
    <name evidence="7" type="ORF">S12H4_54094</name>
</gene>
<evidence type="ECO:0000256" key="1">
    <source>
        <dbReference type="ARBA" id="ARBA00022598"/>
    </source>
</evidence>
<dbReference type="InterPro" id="IPR023457">
    <property type="entry name" value="Met-tRNA_synth_2"/>
</dbReference>
<dbReference type="Gene3D" id="3.40.50.620">
    <property type="entry name" value="HUPs"/>
    <property type="match status" value="1"/>
</dbReference>
<keyword evidence="1" id="KW-0436">Ligase</keyword>
<reference evidence="7" key="1">
    <citation type="journal article" date="2014" name="Front. Microbiol.">
        <title>High frequency of phylogenetically diverse reductive dehalogenase-homologous genes in deep subseafloor sedimentary metagenomes.</title>
        <authorList>
            <person name="Kawai M."/>
            <person name="Futagami T."/>
            <person name="Toyoda A."/>
            <person name="Takaki Y."/>
            <person name="Nishi S."/>
            <person name="Hori S."/>
            <person name="Arai W."/>
            <person name="Tsubouchi T."/>
            <person name="Morono Y."/>
            <person name="Uchiyama I."/>
            <person name="Ito T."/>
            <person name="Fujiyama A."/>
            <person name="Inagaki F."/>
            <person name="Takami H."/>
        </authorList>
    </citation>
    <scope>NUCLEOTIDE SEQUENCE</scope>
    <source>
        <strain evidence="7">Expedition CK06-06</strain>
    </source>
</reference>
<evidence type="ECO:0000313" key="7">
    <source>
        <dbReference type="EMBL" id="GAJ07391.1"/>
    </source>
</evidence>
<evidence type="ECO:0000256" key="2">
    <source>
        <dbReference type="ARBA" id="ARBA00022741"/>
    </source>
</evidence>
<dbReference type="SUPFAM" id="SSF52374">
    <property type="entry name" value="Nucleotidylyl transferase"/>
    <property type="match status" value="1"/>
</dbReference>
<dbReference type="InterPro" id="IPR033911">
    <property type="entry name" value="MetRS_core"/>
</dbReference>
<feature type="non-terminal residue" evidence="7">
    <location>
        <position position="230"/>
    </location>
</feature>
<keyword evidence="4" id="KW-0648">Protein biosynthesis</keyword>
<dbReference type="PANTHER" id="PTHR43326">
    <property type="entry name" value="METHIONYL-TRNA SYNTHETASE"/>
    <property type="match status" value="1"/>
</dbReference>
<evidence type="ECO:0000259" key="6">
    <source>
        <dbReference type="Pfam" id="PF09334"/>
    </source>
</evidence>
<keyword evidence="5" id="KW-0030">Aminoacyl-tRNA synthetase</keyword>
<keyword evidence="2" id="KW-0547">Nucleotide-binding</keyword>
<evidence type="ECO:0000256" key="3">
    <source>
        <dbReference type="ARBA" id="ARBA00022840"/>
    </source>
</evidence>
<evidence type="ECO:0000256" key="5">
    <source>
        <dbReference type="ARBA" id="ARBA00023146"/>
    </source>
</evidence>
<dbReference type="GO" id="GO:0006431">
    <property type="term" value="P:methionyl-tRNA aminoacylation"/>
    <property type="evidence" value="ECO:0007669"/>
    <property type="project" value="InterPro"/>
</dbReference>
<feature type="non-terminal residue" evidence="7">
    <location>
        <position position="1"/>
    </location>
</feature>
<dbReference type="AlphaFoldDB" id="X1V5D9"/>
<dbReference type="InterPro" id="IPR014729">
    <property type="entry name" value="Rossmann-like_a/b/a_fold"/>
</dbReference>
<proteinExistence type="predicted"/>
<protein>
    <recommendedName>
        <fullName evidence="6">Methionyl/Leucyl tRNA synthetase domain-containing protein</fullName>
    </recommendedName>
</protein>
<comment type="caution">
    <text evidence="7">The sequence shown here is derived from an EMBL/GenBank/DDBJ whole genome shotgun (WGS) entry which is preliminary data.</text>
</comment>
<organism evidence="7">
    <name type="scientific">marine sediment metagenome</name>
    <dbReference type="NCBI Taxonomy" id="412755"/>
    <lineage>
        <taxon>unclassified sequences</taxon>
        <taxon>metagenomes</taxon>
        <taxon>ecological metagenomes</taxon>
    </lineage>
</organism>
<dbReference type="Pfam" id="PF09334">
    <property type="entry name" value="tRNA-synt_1g"/>
    <property type="match status" value="1"/>
</dbReference>
<dbReference type="PRINTS" id="PR01041">
    <property type="entry name" value="TRNASYNTHMET"/>
</dbReference>
<dbReference type="GO" id="GO:0005524">
    <property type="term" value="F:ATP binding"/>
    <property type="evidence" value="ECO:0007669"/>
    <property type="project" value="UniProtKB-KW"/>
</dbReference>
<evidence type="ECO:0000256" key="4">
    <source>
        <dbReference type="ARBA" id="ARBA00022917"/>
    </source>
</evidence>
<dbReference type="InterPro" id="IPR015413">
    <property type="entry name" value="Methionyl/Leucyl_tRNA_Synth"/>
</dbReference>
<feature type="domain" description="Methionyl/Leucyl tRNA synthetase" evidence="6">
    <location>
        <begin position="7"/>
        <end position="230"/>
    </location>
</feature>
<keyword evidence="3" id="KW-0067">ATP-binding</keyword>